<keyword evidence="2" id="KW-0812">Transmembrane</keyword>
<sequence>MFALLHFESACLPCLSQVSTADLISLVTKIGLFRSSTKKIRVSSRQLNLPDKLLRAHGKCIFFPCILKNRIGALNSRQGKAFLWFKPIAWGDTLLEPDPLPLPDPDPDPEAEPEPLLDPLPEPPPPPPPPPPLGCCTAARLLLLLLLLLLLIKKMRKQKRREYWEFVGLGRLAFVERADCQGADNVSPFWASNTTRKCALIVPISGAAGGA</sequence>
<name>A0AAV6MGG7_9ROSI</name>
<dbReference type="AlphaFoldDB" id="A0AAV6MGG7"/>
<feature type="non-terminal residue" evidence="3">
    <location>
        <position position="1"/>
    </location>
</feature>
<accession>A0AAV6MGG7</accession>
<evidence type="ECO:0000313" key="3">
    <source>
        <dbReference type="EMBL" id="KAG6580848.1"/>
    </source>
</evidence>
<feature type="region of interest" description="Disordered" evidence="1">
    <location>
        <begin position="99"/>
        <end position="132"/>
    </location>
</feature>
<proteinExistence type="predicted"/>
<protein>
    <submittedName>
        <fullName evidence="3">Uncharacterized protein</fullName>
    </submittedName>
</protein>
<dbReference type="EMBL" id="JAGKQH010000014">
    <property type="protein sequence ID" value="KAG6580848.1"/>
    <property type="molecule type" value="Genomic_DNA"/>
</dbReference>
<feature type="transmembrane region" description="Helical" evidence="2">
    <location>
        <begin position="131"/>
        <end position="152"/>
    </location>
</feature>
<keyword evidence="4" id="KW-1185">Reference proteome</keyword>
<reference evidence="3 4" key="1">
    <citation type="journal article" date="2021" name="Hortic Res">
        <title>The domestication of Cucurbita argyrosperma as revealed by the genome of its wild relative.</title>
        <authorList>
            <person name="Barrera-Redondo J."/>
            <person name="Sanchez-de la Vega G."/>
            <person name="Aguirre-Liguori J.A."/>
            <person name="Castellanos-Morales G."/>
            <person name="Gutierrez-Guerrero Y.T."/>
            <person name="Aguirre-Dugua X."/>
            <person name="Aguirre-Planter E."/>
            <person name="Tenaillon M.I."/>
            <person name="Lira-Saade R."/>
            <person name="Eguiarte L.E."/>
        </authorList>
    </citation>
    <scope>NUCLEOTIDE SEQUENCE [LARGE SCALE GENOMIC DNA]</scope>
    <source>
        <strain evidence="3">JBR-2021</strain>
    </source>
</reference>
<comment type="caution">
    <text evidence="3">The sequence shown here is derived from an EMBL/GenBank/DDBJ whole genome shotgun (WGS) entry which is preliminary data.</text>
</comment>
<feature type="compositionally biased region" description="Acidic residues" evidence="1">
    <location>
        <begin position="105"/>
        <end position="115"/>
    </location>
</feature>
<feature type="compositionally biased region" description="Pro residues" evidence="1">
    <location>
        <begin position="116"/>
        <end position="132"/>
    </location>
</feature>
<keyword evidence="2" id="KW-1133">Transmembrane helix</keyword>
<keyword evidence="2" id="KW-0472">Membrane</keyword>
<evidence type="ECO:0000256" key="1">
    <source>
        <dbReference type="SAM" id="MobiDB-lite"/>
    </source>
</evidence>
<gene>
    <name evidence="3" type="ORF">SDJN03_20850</name>
</gene>
<dbReference type="Proteomes" id="UP000685013">
    <property type="component" value="Chromosome 14"/>
</dbReference>
<organism evidence="3 4">
    <name type="scientific">Cucurbita argyrosperma subsp. sororia</name>
    <dbReference type="NCBI Taxonomy" id="37648"/>
    <lineage>
        <taxon>Eukaryota</taxon>
        <taxon>Viridiplantae</taxon>
        <taxon>Streptophyta</taxon>
        <taxon>Embryophyta</taxon>
        <taxon>Tracheophyta</taxon>
        <taxon>Spermatophyta</taxon>
        <taxon>Magnoliopsida</taxon>
        <taxon>eudicotyledons</taxon>
        <taxon>Gunneridae</taxon>
        <taxon>Pentapetalae</taxon>
        <taxon>rosids</taxon>
        <taxon>fabids</taxon>
        <taxon>Cucurbitales</taxon>
        <taxon>Cucurbitaceae</taxon>
        <taxon>Cucurbiteae</taxon>
        <taxon>Cucurbita</taxon>
    </lineage>
</organism>
<evidence type="ECO:0000256" key="2">
    <source>
        <dbReference type="SAM" id="Phobius"/>
    </source>
</evidence>
<evidence type="ECO:0000313" key="4">
    <source>
        <dbReference type="Proteomes" id="UP000685013"/>
    </source>
</evidence>